<dbReference type="EMBL" id="JAIWYP010000006">
    <property type="protein sequence ID" value="KAH3806048.1"/>
    <property type="molecule type" value="Genomic_DNA"/>
</dbReference>
<keyword evidence="2" id="KW-1185">Reference proteome</keyword>
<protein>
    <submittedName>
        <fullName evidence="1">Uncharacterized protein</fullName>
    </submittedName>
</protein>
<evidence type="ECO:0000313" key="1">
    <source>
        <dbReference type="EMBL" id="KAH3806048.1"/>
    </source>
</evidence>
<dbReference type="Proteomes" id="UP000828390">
    <property type="component" value="Unassembled WGS sequence"/>
</dbReference>
<reference evidence="1" key="2">
    <citation type="submission" date="2020-11" db="EMBL/GenBank/DDBJ databases">
        <authorList>
            <person name="McCartney M.A."/>
            <person name="Auch B."/>
            <person name="Kono T."/>
            <person name="Mallez S."/>
            <person name="Becker A."/>
            <person name="Gohl D.M."/>
            <person name="Silverstein K.A.T."/>
            <person name="Koren S."/>
            <person name="Bechman K.B."/>
            <person name="Herman A."/>
            <person name="Abrahante J.E."/>
            <person name="Garbe J."/>
        </authorList>
    </citation>
    <scope>NUCLEOTIDE SEQUENCE</scope>
    <source>
        <strain evidence="1">Duluth1</strain>
        <tissue evidence="1">Whole animal</tissue>
    </source>
</reference>
<organism evidence="1 2">
    <name type="scientific">Dreissena polymorpha</name>
    <name type="common">Zebra mussel</name>
    <name type="synonym">Mytilus polymorpha</name>
    <dbReference type="NCBI Taxonomy" id="45954"/>
    <lineage>
        <taxon>Eukaryota</taxon>
        <taxon>Metazoa</taxon>
        <taxon>Spiralia</taxon>
        <taxon>Lophotrochozoa</taxon>
        <taxon>Mollusca</taxon>
        <taxon>Bivalvia</taxon>
        <taxon>Autobranchia</taxon>
        <taxon>Heteroconchia</taxon>
        <taxon>Euheterodonta</taxon>
        <taxon>Imparidentia</taxon>
        <taxon>Neoheterodontei</taxon>
        <taxon>Myida</taxon>
        <taxon>Dreissenoidea</taxon>
        <taxon>Dreissenidae</taxon>
        <taxon>Dreissena</taxon>
    </lineage>
</organism>
<reference evidence="1" key="1">
    <citation type="journal article" date="2019" name="bioRxiv">
        <title>The Genome of the Zebra Mussel, Dreissena polymorpha: A Resource for Invasive Species Research.</title>
        <authorList>
            <person name="McCartney M.A."/>
            <person name="Auch B."/>
            <person name="Kono T."/>
            <person name="Mallez S."/>
            <person name="Zhang Y."/>
            <person name="Obille A."/>
            <person name="Becker A."/>
            <person name="Abrahante J.E."/>
            <person name="Garbe J."/>
            <person name="Badalamenti J.P."/>
            <person name="Herman A."/>
            <person name="Mangelson H."/>
            <person name="Liachko I."/>
            <person name="Sullivan S."/>
            <person name="Sone E.D."/>
            <person name="Koren S."/>
            <person name="Silverstein K.A.T."/>
            <person name="Beckman K.B."/>
            <person name="Gohl D.M."/>
        </authorList>
    </citation>
    <scope>NUCLEOTIDE SEQUENCE</scope>
    <source>
        <strain evidence="1">Duluth1</strain>
        <tissue evidence="1">Whole animal</tissue>
    </source>
</reference>
<accession>A0A9D4FW33</accession>
<proteinExistence type="predicted"/>
<gene>
    <name evidence="1" type="ORF">DPMN_134358</name>
</gene>
<sequence length="77" mass="9024">MASIDEKQKEEYYLRFHILVMEAQKVLRAKFDSIIKPADLTEKLNKAKRTLAKLNRNAYKELKKQNAAQKRRKFGGA</sequence>
<dbReference type="AlphaFoldDB" id="A0A9D4FW33"/>
<comment type="caution">
    <text evidence="1">The sequence shown here is derived from an EMBL/GenBank/DDBJ whole genome shotgun (WGS) entry which is preliminary data.</text>
</comment>
<evidence type="ECO:0000313" key="2">
    <source>
        <dbReference type="Proteomes" id="UP000828390"/>
    </source>
</evidence>
<name>A0A9D4FW33_DREPO</name>